<dbReference type="RefSeq" id="WP_191189794.1">
    <property type="nucleotide sequence ID" value="NZ_JACWMY010000007.1"/>
</dbReference>
<evidence type="ECO:0000313" key="2">
    <source>
        <dbReference type="EMBL" id="MBD1365136.1"/>
    </source>
</evidence>
<keyword evidence="1" id="KW-0812">Transmembrane</keyword>
<feature type="transmembrane region" description="Helical" evidence="1">
    <location>
        <begin position="148"/>
        <end position="167"/>
    </location>
</feature>
<feature type="transmembrane region" description="Helical" evidence="1">
    <location>
        <begin position="179"/>
        <end position="197"/>
    </location>
</feature>
<name>A0ABR7WSB3_9SPHI</name>
<protein>
    <submittedName>
        <fullName evidence="2">Uncharacterized protein</fullName>
    </submittedName>
</protein>
<comment type="caution">
    <text evidence="2">The sequence shown here is derived from an EMBL/GenBank/DDBJ whole genome shotgun (WGS) entry which is preliminary data.</text>
</comment>
<dbReference type="EMBL" id="JACWMY010000007">
    <property type="protein sequence ID" value="MBD1365136.1"/>
    <property type="molecule type" value="Genomic_DNA"/>
</dbReference>
<evidence type="ECO:0000313" key="3">
    <source>
        <dbReference type="Proteomes" id="UP000606600"/>
    </source>
</evidence>
<dbReference type="Proteomes" id="UP000606600">
    <property type="component" value="Unassembled WGS sequence"/>
</dbReference>
<keyword evidence="1" id="KW-0472">Membrane</keyword>
<accession>A0ABR7WSB3</accession>
<gene>
    <name evidence="2" type="ORF">IDJ77_15070</name>
</gene>
<evidence type="ECO:0000256" key="1">
    <source>
        <dbReference type="SAM" id="Phobius"/>
    </source>
</evidence>
<keyword evidence="1" id="KW-1133">Transmembrane helix</keyword>
<reference evidence="2 3" key="1">
    <citation type="submission" date="2020-09" db="EMBL/GenBank/DDBJ databases">
        <title>Novel species of Mucilaginibacter isolated from a glacier on the Tibetan Plateau.</title>
        <authorList>
            <person name="Liu Q."/>
            <person name="Xin Y.-H."/>
        </authorList>
    </citation>
    <scope>NUCLEOTIDE SEQUENCE [LARGE SCALE GENOMIC DNA]</scope>
    <source>
        <strain evidence="2 3">ZT4R22</strain>
    </source>
</reference>
<organism evidence="2 3">
    <name type="scientific">Mucilaginibacter pankratovii</name>
    <dbReference type="NCBI Taxonomy" id="2772110"/>
    <lineage>
        <taxon>Bacteria</taxon>
        <taxon>Pseudomonadati</taxon>
        <taxon>Bacteroidota</taxon>
        <taxon>Sphingobacteriia</taxon>
        <taxon>Sphingobacteriales</taxon>
        <taxon>Sphingobacteriaceae</taxon>
        <taxon>Mucilaginibacter</taxon>
    </lineage>
</organism>
<proteinExistence type="predicted"/>
<feature type="transmembrane region" description="Helical" evidence="1">
    <location>
        <begin position="69"/>
        <end position="96"/>
    </location>
</feature>
<keyword evidence="3" id="KW-1185">Reference proteome</keyword>
<feature type="transmembrane region" description="Helical" evidence="1">
    <location>
        <begin position="29"/>
        <end position="49"/>
    </location>
</feature>
<sequence>MANKKEITEELLTSFHQQFSENQNHLQTVFIQFLSAVLVILAGYGYVYANTASNADFFNVTVFPKTTTLQSYAILHLLGSFLIAEIILGLLITLILNIGYGFRRDQMVIFNIRQEYLGDVFHLRIFGNKSFDPRNKSIYVFLPEFNRMFVYAMALIQLLLLGSLIFALHKASLYYFGEYWYISLFICLPLVWTFWVYGTYWRKYKKVCCTAASTII</sequence>